<feature type="region of interest" description="Disordered" evidence="1">
    <location>
        <begin position="94"/>
        <end position="188"/>
    </location>
</feature>
<name>X4YXQ1_9VIRU</name>
<feature type="compositionally biased region" description="Gly residues" evidence="1">
    <location>
        <begin position="137"/>
        <end position="182"/>
    </location>
</feature>
<evidence type="ECO:0000259" key="2">
    <source>
        <dbReference type="Pfam" id="PF02957"/>
    </source>
</evidence>
<accession>X4YXQ1</accession>
<dbReference type="InterPro" id="IPR004118">
    <property type="entry name" value="HEV_TT_vir_Orf2/Gyrovir_Vp2_N"/>
</dbReference>
<sequence length="202" mass="20371">MFLGRPYRHRKLRKTRQKVPLPLQDLLPAQEKRACRSPLMACGARGWMPPDLTVREREDAWWTSFTSSHRSFCSCDDPVGHINTLALDNSAVAQTPTTTSGQGPPPPTPPRTPGPRPGSAPGKGRIRASWTYPVAPGGPGSTPWGTGGAGDAGGAVGGGAGVLSAAGGGGDGDAGPGGAAGDGGDDVDDLLAAIEGDVGGDG</sequence>
<dbReference type="Pfam" id="PF02957">
    <property type="entry name" value="TT_ORF2-like"/>
    <property type="match status" value="1"/>
</dbReference>
<feature type="compositionally biased region" description="Pro residues" evidence="1">
    <location>
        <begin position="103"/>
        <end position="118"/>
    </location>
</feature>
<proteinExistence type="predicted"/>
<dbReference type="EMBL" id="KJ194503">
    <property type="protein sequence ID" value="AHV83695.1"/>
    <property type="molecule type" value="Genomic_DNA"/>
</dbReference>
<evidence type="ECO:0000313" key="3">
    <source>
        <dbReference type="EMBL" id="AHV83695.1"/>
    </source>
</evidence>
<evidence type="ECO:0000256" key="1">
    <source>
        <dbReference type="SAM" id="MobiDB-lite"/>
    </source>
</evidence>
<feature type="domain" description="Hepatitis TT virus Orf2/Gyrovirus Vp2 N-terminal" evidence="2">
    <location>
        <begin position="55"/>
        <end position="105"/>
    </location>
</feature>
<organism evidence="3">
    <name type="scientific">Torque teno virus</name>
    <dbReference type="NCBI Taxonomy" id="68887"/>
    <lineage>
        <taxon>Viruses</taxon>
        <taxon>Monodnaviria</taxon>
        <taxon>Shotokuvirae</taxon>
        <taxon>Commensaviricota</taxon>
        <taxon>Cardeaviricetes</taxon>
        <taxon>Sanitavirales</taxon>
        <taxon>Anelloviridae</taxon>
    </lineage>
</organism>
<protein>
    <submittedName>
        <fullName evidence="3">ORF2</fullName>
    </submittedName>
</protein>
<reference evidence="3" key="1">
    <citation type="journal article" date="2014" name="PLoS ONE">
        <title>Full genome virus detection in fecal samples using sensitive nucleic acid preparation, deep sequencing, and a novel iterative sequence classification algorithm.</title>
        <authorList>
            <person name="Cotten M."/>
            <person name="Oude Munnink B."/>
            <person name="Canuti M."/>
            <person name="Deijs M."/>
            <person name="Watson S.J."/>
            <person name="Kellam P."/>
            <person name="van der Hoek L."/>
        </authorList>
    </citation>
    <scope>NUCLEOTIDE SEQUENCE</scope>
    <source>
        <strain evidence="3">TTV_Amsterdam_1994</strain>
    </source>
</reference>